<dbReference type="AlphaFoldDB" id="A0A4D6YLH3"/>
<dbReference type="InterPro" id="IPR000845">
    <property type="entry name" value="Nucleoside_phosphorylase_d"/>
</dbReference>
<dbReference type="HAMAP" id="MF_01627">
    <property type="entry name" value="Pur_nucleosid_phosp"/>
    <property type="match status" value="1"/>
</dbReference>
<feature type="binding site" description="in other chain" evidence="5">
    <location>
        <position position="21"/>
    </location>
    <ligand>
        <name>phosphate</name>
        <dbReference type="ChEBI" id="CHEBI:43474"/>
        <note>ligand shared between dimeric partners</note>
    </ligand>
</feature>
<evidence type="ECO:0000313" key="7">
    <source>
        <dbReference type="EMBL" id="QCI26498.1"/>
    </source>
</evidence>
<dbReference type="GO" id="GO:0006152">
    <property type="term" value="P:purine nucleoside catabolic process"/>
    <property type="evidence" value="ECO:0007669"/>
    <property type="project" value="TreeGrafter"/>
</dbReference>
<feature type="binding site" evidence="5">
    <location>
        <position position="5"/>
    </location>
    <ligand>
        <name>a purine D-ribonucleoside</name>
        <dbReference type="ChEBI" id="CHEBI:142355"/>
        <note>ligand shared between dimeric partners</note>
    </ligand>
</feature>
<dbReference type="GO" id="GO:0004850">
    <property type="term" value="F:uridine phosphorylase activity"/>
    <property type="evidence" value="ECO:0007669"/>
    <property type="project" value="UniProtKB-EC"/>
</dbReference>
<dbReference type="GO" id="GO:0005829">
    <property type="term" value="C:cytosol"/>
    <property type="evidence" value="ECO:0007669"/>
    <property type="project" value="TreeGrafter"/>
</dbReference>
<dbReference type="EC" id="2.4.2.1" evidence="5"/>
<evidence type="ECO:0000259" key="6">
    <source>
        <dbReference type="Pfam" id="PF01048"/>
    </source>
</evidence>
<evidence type="ECO:0000256" key="1">
    <source>
        <dbReference type="ARBA" id="ARBA00010456"/>
    </source>
</evidence>
<evidence type="ECO:0000256" key="5">
    <source>
        <dbReference type="HAMAP-Rule" id="MF_01627"/>
    </source>
</evidence>
<feature type="binding site" description="in other chain" evidence="5">
    <location>
        <begin position="204"/>
        <end position="205"/>
    </location>
    <ligand>
        <name>a purine D-ribonucleoside</name>
        <dbReference type="ChEBI" id="CHEBI:142355"/>
        <note>ligand shared between dimeric partners</note>
    </ligand>
</feature>
<keyword evidence="2 5" id="KW-0328">Glycosyltransferase</keyword>
<comment type="function">
    <text evidence="5">Catalyzes the reversible phosphorolytic breakdown of the N-glycosidic bond in the beta-(deoxy)ribonucleoside molecules, with the formation of the corresponding free purine bases and pentose-1-phosphate.</text>
</comment>
<comment type="caution">
    <text evidence="5">Lacks conserved residue(s) required for the propagation of feature annotation.</text>
</comment>
<feature type="domain" description="Nucleoside phosphorylase" evidence="6">
    <location>
        <begin position="16"/>
        <end position="218"/>
    </location>
</feature>
<dbReference type="Gene3D" id="3.40.50.1580">
    <property type="entry name" value="Nucleoside phosphorylase domain"/>
    <property type="match status" value="1"/>
</dbReference>
<comment type="catalytic activity">
    <reaction evidence="5">
        <text>a purine D-ribonucleoside + phosphate = a purine nucleobase + alpha-D-ribose 1-phosphate</text>
        <dbReference type="Rhea" id="RHEA:19805"/>
        <dbReference type="ChEBI" id="CHEBI:26386"/>
        <dbReference type="ChEBI" id="CHEBI:43474"/>
        <dbReference type="ChEBI" id="CHEBI:57720"/>
        <dbReference type="ChEBI" id="CHEBI:142355"/>
        <dbReference type="EC" id="2.4.2.1"/>
    </reaction>
</comment>
<feature type="binding site" description="in other chain" evidence="5">
    <location>
        <position position="25"/>
    </location>
    <ligand>
        <name>phosphate</name>
        <dbReference type="ChEBI" id="CHEBI:43474"/>
        <note>ligand shared between dimeric partners</note>
    </ligand>
</feature>
<feature type="site" description="Important for catalytic activity" evidence="5">
    <location>
        <position position="218"/>
    </location>
</feature>
<dbReference type="RefSeq" id="WP_158352072.1">
    <property type="nucleotide sequence ID" value="NZ_CP032998.1"/>
</dbReference>
<dbReference type="Pfam" id="PF01048">
    <property type="entry name" value="PNP_UDP_1"/>
    <property type="match status" value="1"/>
</dbReference>
<dbReference type="NCBIfam" id="TIGR00107">
    <property type="entry name" value="deoD"/>
    <property type="match status" value="1"/>
</dbReference>
<sequence length="235" mass="26793">MITPHINANKNDFASRIIMSGDPVRVQYIASNFLKNVREVTNVRFILGFTGYYKNVKISIMSHGIGIPSALIYIHELVKYYHVKKIIRLGTCGTVRDDIELNDILIAMGACTDSNVNRNKFNNYDFASISDFDMLYNTVMCSKKIGIHVRVGNFFTTDLFYTYDKKIYHLLNKYNILGIDMETSGIYNVSAELGIQSISICLVSDHLLRGQRLSTDDRVNTFNNMIQIALETMIM</sequence>
<comment type="similarity">
    <text evidence="1 5">Belongs to the PNP/UDP phosphorylase family.</text>
</comment>
<protein>
    <recommendedName>
        <fullName evidence="5">Purine nucleoside phosphorylase DeoD-type</fullName>
        <shortName evidence="5">PNP</shortName>
        <ecNumber evidence="5">2.4.2.1</ecNumber>
    </recommendedName>
</protein>
<dbReference type="OrthoDB" id="9782889at2"/>
<feature type="binding site" description="in other chain" evidence="5">
    <location>
        <begin position="180"/>
        <end position="182"/>
    </location>
    <ligand>
        <name>a purine D-ribonucleoside</name>
        <dbReference type="ChEBI" id="CHEBI:142355"/>
        <note>ligand shared between dimeric partners</note>
    </ligand>
</feature>
<proteinExistence type="inferred from homology"/>
<keyword evidence="3 5" id="KW-0808">Transferase</keyword>
<dbReference type="PANTHER" id="PTHR43691:SF11">
    <property type="entry name" value="FI09636P-RELATED"/>
    <property type="match status" value="1"/>
</dbReference>
<evidence type="ECO:0000256" key="3">
    <source>
        <dbReference type="ARBA" id="ARBA00022679"/>
    </source>
</evidence>
<dbReference type="InterPro" id="IPR004402">
    <property type="entry name" value="DeoD-type"/>
</dbReference>
<dbReference type="PROSITE" id="PS01232">
    <property type="entry name" value="PNP_UDP_1"/>
    <property type="match status" value="1"/>
</dbReference>
<keyword evidence="8" id="KW-1185">Reference proteome</keyword>
<reference evidence="7 8" key="1">
    <citation type="submission" date="2018-10" db="EMBL/GenBank/DDBJ databases">
        <title>Comparative functional genomics of the obligate endosymbiont Buchnera aphidicola.</title>
        <authorList>
            <person name="Chong R.A."/>
        </authorList>
    </citation>
    <scope>NUCLEOTIDE SEQUENCE [LARGE SCALE GENOMIC DNA]</scope>
    <source>
        <strain evidence="7 8">Ssp</strain>
    </source>
</reference>
<feature type="binding site" evidence="5">
    <location>
        <position position="44"/>
    </location>
    <ligand>
        <name>phosphate</name>
        <dbReference type="ChEBI" id="CHEBI:43474"/>
        <note>ligand shared between dimeric partners</note>
    </ligand>
</feature>
<dbReference type="CDD" id="cd09006">
    <property type="entry name" value="PNP_EcPNPI-like"/>
    <property type="match status" value="1"/>
</dbReference>
<name>A0A4D6YLH3_9GAMM</name>
<accession>A0A4D6YLH3</accession>
<dbReference type="EMBL" id="CP032998">
    <property type="protein sequence ID" value="QCI26498.1"/>
    <property type="molecule type" value="Genomic_DNA"/>
</dbReference>
<dbReference type="Proteomes" id="UP000298636">
    <property type="component" value="Chromosome"/>
</dbReference>
<dbReference type="NCBIfam" id="NF004489">
    <property type="entry name" value="PRK05819.1"/>
    <property type="match status" value="1"/>
</dbReference>
<comment type="catalytic activity">
    <reaction evidence="5">
        <text>a purine 2'-deoxy-D-ribonucleoside + phosphate = a purine nucleobase + 2-deoxy-alpha-D-ribose 1-phosphate</text>
        <dbReference type="Rhea" id="RHEA:36431"/>
        <dbReference type="ChEBI" id="CHEBI:26386"/>
        <dbReference type="ChEBI" id="CHEBI:43474"/>
        <dbReference type="ChEBI" id="CHEBI:57259"/>
        <dbReference type="ChEBI" id="CHEBI:142361"/>
        <dbReference type="EC" id="2.4.2.1"/>
    </reaction>
</comment>
<comment type="catalytic activity">
    <reaction evidence="4">
        <text>uridine + phosphate = alpha-D-ribose 1-phosphate + uracil</text>
        <dbReference type="Rhea" id="RHEA:24388"/>
        <dbReference type="ChEBI" id="CHEBI:16704"/>
        <dbReference type="ChEBI" id="CHEBI:17568"/>
        <dbReference type="ChEBI" id="CHEBI:43474"/>
        <dbReference type="ChEBI" id="CHEBI:57720"/>
        <dbReference type="EC" id="2.4.2.3"/>
    </reaction>
</comment>
<gene>
    <name evidence="5 7" type="primary">deoD</name>
    <name evidence="7" type="ORF">D9V79_01735</name>
</gene>
<feature type="active site" description="Proton donor" evidence="5">
    <location>
        <position position="205"/>
    </location>
</feature>
<dbReference type="PANTHER" id="PTHR43691">
    <property type="entry name" value="URIDINE PHOSPHORYLASE"/>
    <property type="match status" value="1"/>
</dbReference>
<dbReference type="GO" id="GO:0004731">
    <property type="term" value="F:purine-nucleoside phosphorylase activity"/>
    <property type="evidence" value="ECO:0007669"/>
    <property type="project" value="UniProtKB-UniRule"/>
</dbReference>
<evidence type="ECO:0000256" key="2">
    <source>
        <dbReference type="ARBA" id="ARBA00022676"/>
    </source>
</evidence>
<comment type="subunit">
    <text evidence="5">Homohexamer; trimer of homodimers.</text>
</comment>
<dbReference type="InterPro" id="IPR018016">
    <property type="entry name" value="Nucleoside_phosphorylase_CS"/>
</dbReference>
<evidence type="ECO:0000313" key="8">
    <source>
        <dbReference type="Proteomes" id="UP000298636"/>
    </source>
</evidence>
<evidence type="ECO:0000256" key="4">
    <source>
        <dbReference type="ARBA" id="ARBA00048447"/>
    </source>
</evidence>
<organism evidence="7 8">
    <name type="scientific">Buchnera aphidicola</name>
    <name type="common">Stegophylla sp.</name>
    <dbReference type="NCBI Taxonomy" id="2315800"/>
    <lineage>
        <taxon>Bacteria</taxon>
        <taxon>Pseudomonadati</taxon>
        <taxon>Pseudomonadota</taxon>
        <taxon>Gammaproteobacteria</taxon>
        <taxon>Enterobacterales</taxon>
        <taxon>Erwiniaceae</taxon>
        <taxon>Buchnera</taxon>
    </lineage>
</organism>
<dbReference type="InterPro" id="IPR035994">
    <property type="entry name" value="Nucleoside_phosphorylase_sf"/>
</dbReference>
<dbReference type="SUPFAM" id="SSF53167">
    <property type="entry name" value="Purine and uridine phosphorylases"/>
    <property type="match status" value="1"/>
</dbReference>